<accession>A0A8J6P1W8</accession>
<keyword evidence="1" id="KW-1133">Transmembrane helix</keyword>
<feature type="transmembrane region" description="Helical" evidence="1">
    <location>
        <begin position="246"/>
        <end position="269"/>
    </location>
</feature>
<feature type="transmembrane region" description="Helical" evidence="1">
    <location>
        <begin position="131"/>
        <end position="148"/>
    </location>
</feature>
<dbReference type="Proteomes" id="UP000605201">
    <property type="component" value="Unassembled WGS sequence"/>
</dbReference>
<dbReference type="EMBL" id="JACNIG010000154">
    <property type="protein sequence ID" value="MBC8431552.1"/>
    <property type="molecule type" value="Genomic_DNA"/>
</dbReference>
<dbReference type="PANTHER" id="PTHR38139">
    <property type="entry name" value="GATE DOMAIN-CONTAINING PROTEIN"/>
    <property type="match status" value="1"/>
</dbReference>
<feature type="transmembrane region" description="Helical" evidence="1">
    <location>
        <begin position="50"/>
        <end position="69"/>
    </location>
</feature>
<feature type="transmembrane region" description="Helical" evidence="1">
    <location>
        <begin position="12"/>
        <end position="30"/>
    </location>
</feature>
<feature type="transmembrane region" description="Helical" evidence="1">
    <location>
        <begin position="90"/>
        <end position="111"/>
    </location>
</feature>
<organism evidence="2 3">
    <name type="scientific">Candidatus Desulfatibia vada</name>
    <dbReference type="NCBI Taxonomy" id="2841696"/>
    <lineage>
        <taxon>Bacteria</taxon>
        <taxon>Pseudomonadati</taxon>
        <taxon>Thermodesulfobacteriota</taxon>
        <taxon>Desulfobacteria</taxon>
        <taxon>Desulfobacterales</taxon>
        <taxon>Desulfobacterales incertae sedis</taxon>
        <taxon>Candidatus Desulfatibia</taxon>
    </lineage>
</organism>
<feature type="transmembrane region" description="Helical" evidence="1">
    <location>
        <begin position="155"/>
        <end position="177"/>
    </location>
</feature>
<evidence type="ECO:0000313" key="2">
    <source>
        <dbReference type="EMBL" id="MBC8431552.1"/>
    </source>
</evidence>
<feature type="transmembrane region" description="Helical" evidence="1">
    <location>
        <begin position="219"/>
        <end position="239"/>
    </location>
</feature>
<protein>
    <submittedName>
        <fullName evidence="2">Nucleoside recognition protein</fullName>
    </submittedName>
</protein>
<proteinExistence type="predicted"/>
<dbReference type="InterPro" id="IPR038880">
    <property type="entry name" value="MJ0871-like"/>
</dbReference>
<evidence type="ECO:0000256" key="1">
    <source>
        <dbReference type="SAM" id="Phobius"/>
    </source>
</evidence>
<dbReference type="PANTHER" id="PTHR38139:SF1">
    <property type="entry name" value="NUCLEOSIDE TRANSPORTER_FEOB GTPASE GATE DOMAIN-CONTAINING PROTEIN"/>
    <property type="match status" value="1"/>
</dbReference>
<keyword evidence="1" id="KW-0472">Membrane</keyword>
<reference evidence="2 3" key="1">
    <citation type="submission" date="2020-08" db="EMBL/GenBank/DDBJ databases">
        <title>Bridging the membrane lipid divide: bacteria of the FCB group superphylum have the potential to synthesize archaeal ether lipids.</title>
        <authorList>
            <person name="Villanueva L."/>
            <person name="Von Meijenfeldt F.A.B."/>
            <person name="Westbye A.B."/>
            <person name="Yadav S."/>
            <person name="Hopmans E.C."/>
            <person name="Dutilh B.E."/>
            <person name="Sinninghe Damste J.S."/>
        </authorList>
    </citation>
    <scope>NUCLEOTIDE SEQUENCE [LARGE SCALE GENOMIC DNA]</scope>
    <source>
        <strain evidence="2">NIOZ-UU17</strain>
    </source>
</reference>
<name>A0A8J6P1W8_9BACT</name>
<feature type="transmembrane region" description="Helical" evidence="1">
    <location>
        <begin position="328"/>
        <end position="350"/>
    </location>
</feature>
<gene>
    <name evidence="2" type="ORF">H8D96_06495</name>
</gene>
<dbReference type="AlphaFoldDB" id="A0A8J6P1W8"/>
<feature type="transmembrane region" description="Helical" evidence="1">
    <location>
        <begin position="289"/>
        <end position="308"/>
    </location>
</feature>
<keyword evidence="1" id="KW-0812">Transmembrane</keyword>
<sequence length="351" mass="38877">MRPSKAEPKYIRLAVSCVISVAILICGTIWVDNLGIHRITTKLLWPLTRLMFFITVGLVVGQTIEALGWTKKLAKLAGPMFRFSKLGQRCGAAFVTAFLSGVAANAMLLDFYKDEKITRKQLFLSNFVNQMPAYFLHLPTTFFIVIPLTGWAGALYFLLTFSAMVVRTIIFLIYGHFQTGMQPDDNGQQKELKQSSQEKKSRGLYKIIRKKLPGRISGIAVYVIPIYVVVYVLNAMGMFEAARKLLAGYVVTSFVPMESLSVVILSFAAEFTSGFAAAGALLDAGVLTTKQTVLALLIGNIVAFPVRALRHQLPRYIGIFAPKIGTQLLLMGQGFRIMSLVFVGYIYYLVG</sequence>
<evidence type="ECO:0000313" key="3">
    <source>
        <dbReference type="Proteomes" id="UP000605201"/>
    </source>
</evidence>
<comment type="caution">
    <text evidence="2">The sequence shown here is derived from an EMBL/GenBank/DDBJ whole genome shotgun (WGS) entry which is preliminary data.</text>
</comment>